<dbReference type="Proteomes" id="UP000077684">
    <property type="component" value="Unassembled WGS sequence"/>
</dbReference>
<keyword evidence="2" id="KW-1185">Reference proteome</keyword>
<dbReference type="EMBL" id="LWDE02000054">
    <property type="protein sequence ID" value="KAE8254373.1"/>
    <property type="molecule type" value="Genomic_DNA"/>
</dbReference>
<dbReference type="Gene3D" id="2.60.130.10">
    <property type="entry name" value="Aromatic compound dioxygenase"/>
    <property type="match status" value="1"/>
</dbReference>
<organism evidence="1 2">
    <name type="scientific">Tilletia controversa</name>
    <name type="common">dwarf bunt fungus</name>
    <dbReference type="NCBI Taxonomy" id="13291"/>
    <lineage>
        <taxon>Eukaryota</taxon>
        <taxon>Fungi</taxon>
        <taxon>Dikarya</taxon>
        <taxon>Basidiomycota</taxon>
        <taxon>Ustilaginomycotina</taxon>
        <taxon>Exobasidiomycetes</taxon>
        <taxon>Tilletiales</taxon>
        <taxon>Tilletiaceae</taxon>
        <taxon>Tilletia</taxon>
    </lineage>
</organism>
<evidence type="ECO:0008006" key="3">
    <source>
        <dbReference type="Google" id="ProtNLM"/>
    </source>
</evidence>
<protein>
    <recommendedName>
        <fullName evidence="3">Intradiol ring-cleavage dioxygenases domain-containing protein</fullName>
    </recommendedName>
</protein>
<accession>A0A8X7T030</accession>
<dbReference type="CDD" id="cd03457">
    <property type="entry name" value="intradiol_dioxygenase_like"/>
    <property type="match status" value="1"/>
</dbReference>
<dbReference type="PANTHER" id="PTHR34315:SF4">
    <property type="entry name" value="INTRADIOL RING-CLEAVAGE DIOXYGENASES DOMAIN-CONTAINING PROTEIN"/>
    <property type="match status" value="1"/>
</dbReference>
<proteinExistence type="predicted"/>
<sequence>MQISTFHRHSRLALTACLATAAFLLLPISIDAHSMTKEEALAHADRQEAMFHCMPAVEAYTLARKRQTQLRMGGGGGQEEAERVDGGQAAFRAGGLLDDPMAASQLFVNEQASVAQMDQFKIRNSTCVLAPEVTEGPYFHDRGHPIRRHMAEYQPGLPFIMNIGVIDVETCKPAENILVDVWLANATGYYSGHPVPHPHLKNEKPADSGKRRGLLSAYPRTTERENWLRAAYPTDSNGVVQFTSIFPGYYTGRATHVHARAYTDWTPLPNGSYVGGPLAHIGQFFFEDELNDSIDKLAPYSENPIRHTIGRTRNWADSLDIFNTAQEGGYQPTFDIDFLGHVLSQGLVGYVTMGINMSQVFEHSAWDPQSSRPKFS</sequence>
<evidence type="ECO:0000313" key="2">
    <source>
        <dbReference type="Proteomes" id="UP000077684"/>
    </source>
</evidence>
<dbReference type="GO" id="GO:0016702">
    <property type="term" value="F:oxidoreductase activity, acting on single donors with incorporation of molecular oxygen, incorporation of two atoms of oxygen"/>
    <property type="evidence" value="ECO:0007669"/>
    <property type="project" value="InterPro"/>
</dbReference>
<reference evidence="1" key="1">
    <citation type="submission" date="2016-04" db="EMBL/GenBank/DDBJ databases">
        <authorList>
            <person name="Nguyen H.D."/>
            <person name="Samba Siva P."/>
            <person name="Cullis J."/>
            <person name="Levesque C.A."/>
            <person name="Hambleton S."/>
        </authorList>
    </citation>
    <scope>NUCLEOTIDE SEQUENCE</scope>
    <source>
        <strain evidence="1">DAOMC 236426</strain>
    </source>
</reference>
<evidence type="ECO:0000313" key="1">
    <source>
        <dbReference type="EMBL" id="KAE8254373.1"/>
    </source>
</evidence>
<dbReference type="GO" id="GO:0005506">
    <property type="term" value="F:iron ion binding"/>
    <property type="evidence" value="ECO:0007669"/>
    <property type="project" value="InterPro"/>
</dbReference>
<reference evidence="1" key="2">
    <citation type="journal article" date="2019" name="IMA Fungus">
        <title>Genome sequencing and comparison of five Tilletia species to identify candidate genes for the detection of regulated species infecting wheat.</title>
        <authorList>
            <person name="Nguyen H.D.T."/>
            <person name="Sultana T."/>
            <person name="Kesanakurti P."/>
            <person name="Hambleton S."/>
        </authorList>
    </citation>
    <scope>NUCLEOTIDE SEQUENCE</scope>
    <source>
        <strain evidence="1">DAOMC 236426</strain>
    </source>
</reference>
<dbReference type="AlphaFoldDB" id="A0A8X7T030"/>
<comment type="caution">
    <text evidence="1">The sequence shown here is derived from an EMBL/GenBank/DDBJ whole genome shotgun (WGS) entry which is preliminary data.</text>
</comment>
<dbReference type="SUPFAM" id="SSF49482">
    <property type="entry name" value="Aromatic compound dioxygenase"/>
    <property type="match status" value="1"/>
</dbReference>
<gene>
    <name evidence="1" type="ORF">A4X06_0g932</name>
</gene>
<dbReference type="InterPro" id="IPR015889">
    <property type="entry name" value="Intradiol_dOase_core"/>
</dbReference>
<name>A0A8X7T030_9BASI</name>
<dbReference type="PANTHER" id="PTHR34315">
    <property type="match status" value="1"/>
</dbReference>